<dbReference type="InParanoid" id="A0A2H3DAG2"/>
<name>A0A2H3DAG2_ARMGA</name>
<sequence>FEPNLVTTGMLAEAFWIFIDTDECHTVYSPKGRDTIQDTLTTVYTDGSAIRCGTDEASAGAGIFYGEQDVRNRSIHLPNEVGRMNQVSELVGAKSAVEDVPINTGLELVSDSQHVLDGLRGHFVRWEDEGYLLISNSLITQVTIARFHAHTAPTWLQ</sequence>
<protein>
    <recommendedName>
        <fullName evidence="1">RNase H type-1 domain-containing protein</fullName>
    </recommendedName>
</protein>
<dbReference type="EMBL" id="KZ293692">
    <property type="protein sequence ID" value="PBK85263.1"/>
    <property type="molecule type" value="Genomic_DNA"/>
</dbReference>
<evidence type="ECO:0000259" key="1">
    <source>
        <dbReference type="Pfam" id="PF00075"/>
    </source>
</evidence>
<dbReference type="Gene3D" id="3.30.420.10">
    <property type="entry name" value="Ribonuclease H-like superfamily/Ribonuclease H"/>
    <property type="match status" value="1"/>
</dbReference>
<keyword evidence="3" id="KW-1185">Reference proteome</keyword>
<dbReference type="SUPFAM" id="SSF53098">
    <property type="entry name" value="Ribonuclease H-like"/>
    <property type="match status" value="1"/>
</dbReference>
<dbReference type="InterPro" id="IPR002156">
    <property type="entry name" value="RNaseH_domain"/>
</dbReference>
<evidence type="ECO:0000313" key="3">
    <source>
        <dbReference type="Proteomes" id="UP000217790"/>
    </source>
</evidence>
<gene>
    <name evidence="2" type="ORF">ARMGADRAFT_942332</name>
</gene>
<dbReference type="GO" id="GO:0003676">
    <property type="term" value="F:nucleic acid binding"/>
    <property type="evidence" value="ECO:0007669"/>
    <property type="project" value="InterPro"/>
</dbReference>
<dbReference type="STRING" id="47427.A0A2H3DAG2"/>
<dbReference type="Pfam" id="PF00075">
    <property type="entry name" value="RNase_H"/>
    <property type="match status" value="1"/>
</dbReference>
<feature type="domain" description="RNase H type-1" evidence="1">
    <location>
        <begin position="41"/>
        <end position="136"/>
    </location>
</feature>
<dbReference type="Proteomes" id="UP000217790">
    <property type="component" value="Unassembled WGS sequence"/>
</dbReference>
<dbReference type="InterPro" id="IPR036397">
    <property type="entry name" value="RNaseH_sf"/>
</dbReference>
<dbReference type="OrthoDB" id="2752996at2759"/>
<dbReference type="InterPro" id="IPR012337">
    <property type="entry name" value="RNaseH-like_sf"/>
</dbReference>
<organism evidence="2 3">
    <name type="scientific">Armillaria gallica</name>
    <name type="common">Bulbous honey fungus</name>
    <name type="synonym">Armillaria bulbosa</name>
    <dbReference type="NCBI Taxonomy" id="47427"/>
    <lineage>
        <taxon>Eukaryota</taxon>
        <taxon>Fungi</taxon>
        <taxon>Dikarya</taxon>
        <taxon>Basidiomycota</taxon>
        <taxon>Agaricomycotina</taxon>
        <taxon>Agaricomycetes</taxon>
        <taxon>Agaricomycetidae</taxon>
        <taxon>Agaricales</taxon>
        <taxon>Marasmiineae</taxon>
        <taxon>Physalacriaceae</taxon>
        <taxon>Armillaria</taxon>
    </lineage>
</organism>
<reference evidence="3" key="1">
    <citation type="journal article" date="2017" name="Nat. Ecol. Evol.">
        <title>Genome expansion and lineage-specific genetic innovations in the forest pathogenic fungi Armillaria.</title>
        <authorList>
            <person name="Sipos G."/>
            <person name="Prasanna A.N."/>
            <person name="Walter M.C."/>
            <person name="O'Connor E."/>
            <person name="Balint B."/>
            <person name="Krizsan K."/>
            <person name="Kiss B."/>
            <person name="Hess J."/>
            <person name="Varga T."/>
            <person name="Slot J."/>
            <person name="Riley R."/>
            <person name="Boka B."/>
            <person name="Rigling D."/>
            <person name="Barry K."/>
            <person name="Lee J."/>
            <person name="Mihaltcheva S."/>
            <person name="LaButti K."/>
            <person name="Lipzen A."/>
            <person name="Waldron R."/>
            <person name="Moloney N.M."/>
            <person name="Sperisen C."/>
            <person name="Kredics L."/>
            <person name="Vagvoelgyi C."/>
            <person name="Patrignani A."/>
            <person name="Fitzpatrick D."/>
            <person name="Nagy I."/>
            <person name="Doyle S."/>
            <person name="Anderson J.B."/>
            <person name="Grigoriev I.V."/>
            <person name="Gueldener U."/>
            <person name="Muensterkoetter M."/>
            <person name="Nagy L.G."/>
        </authorList>
    </citation>
    <scope>NUCLEOTIDE SEQUENCE [LARGE SCALE GENOMIC DNA]</scope>
    <source>
        <strain evidence="3">Ar21-2</strain>
    </source>
</reference>
<proteinExistence type="predicted"/>
<evidence type="ECO:0000313" key="2">
    <source>
        <dbReference type="EMBL" id="PBK85263.1"/>
    </source>
</evidence>
<accession>A0A2H3DAG2</accession>
<dbReference type="AlphaFoldDB" id="A0A2H3DAG2"/>
<dbReference type="GO" id="GO:0004523">
    <property type="term" value="F:RNA-DNA hybrid ribonuclease activity"/>
    <property type="evidence" value="ECO:0007669"/>
    <property type="project" value="InterPro"/>
</dbReference>
<feature type="non-terminal residue" evidence="2">
    <location>
        <position position="1"/>
    </location>
</feature>